<reference evidence="4 5" key="1">
    <citation type="journal article" date="2013" name="Genome Announc.">
        <title>Draft Genome Sequence of Rhodococcus ruber Strain BKS 20-38.</title>
        <authorList>
            <person name="Bala M."/>
            <person name="Kumar S."/>
            <person name="Raghava G.P."/>
            <person name="Mayilraj S."/>
        </authorList>
    </citation>
    <scope>NUCLEOTIDE SEQUENCE [LARGE SCALE GENOMIC DNA]</scope>
    <source>
        <strain evidence="4 5">BKS 20-38</strain>
    </source>
</reference>
<feature type="domain" description="Class II aldolase/adducin N-terminal" evidence="3">
    <location>
        <begin position="6"/>
        <end position="185"/>
    </location>
</feature>
<keyword evidence="2" id="KW-0456">Lyase</keyword>
<dbReference type="InterPro" id="IPR001303">
    <property type="entry name" value="Aldolase_II/adducin_N"/>
</dbReference>
<evidence type="ECO:0000256" key="1">
    <source>
        <dbReference type="ARBA" id="ARBA00022723"/>
    </source>
</evidence>
<proteinExistence type="predicted"/>
<comment type="caution">
    <text evidence="4">The sequence shown here is derived from an EMBL/GenBank/DDBJ whole genome shotgun (WGS) entry which is preliminary data.</text>
</comment>
<dbReference type="SUPFAM" id="SSF53639">
    <property type="entry name" value="AraD/HMP-PK domain-like"/>
    <property type="match status" value="1"/>
</dbReference>
<dbReference type="PANTHER" id="PTHR22789:SF0">
    <property type="entry name" value="3-OXO-TETRONATE 4-PHOSPHATE DECARBOXYLASE-RELATED"/>
    <property type="match status" value="1"/>
</dbReference>
<accession>M3A2L4</accession>
<keyword evidence="1" id="KW-0479">Metal-binding</keyword>
<dbReference type="Pfam" id="PF00596">
    <property type="entry name" value="Aldolase_II"/>
    <property type="match status" value="1"/>
</dbReference>
<dbReference type="RefSeq" id="WP_003934565.1">
    <property type="nucleotide sequence ID" value="NZ_AOEX01000016.1"/>
</dbReference>
<gene>
    <name evidence="4" type="ORF">G352_02419</name>
</gene>
<dbReference type="GO" id="GO:0016832">
    <property type="term" value="F:aldehyde-lyase activity"/>
    <property type="evidence" value="ECO:0007669"/>
    <property type="project" value="TreeGrafter"/>
</dbReference>
<name>M3A2L4_9NOCA</name>
<dbReference type="GO" id="GO:0019323">
    <property type="term" value="P:pentose catabolic process"/>
    <property type="evidence" value="ECO:0007669"/>
    <property type="project" value="TreeGrafter"/>
</dbReference>
<evidence type="ECO:0000313" key="4">
    <source>
        <dbReference type="EMBL" id="EME66754.1"/>
    </source>
</evidence>
<keyword evidence="5" id="KW-1185">Reference proteome</keyword>
<sequence length="214" mass="22444">MTDSRDELLRAGARLTDLGLSPGSSGNLSIRVGSTMVMSPTGVSLGALDAERLSVLDLATGQLLDGPPPSKEFPLHRALYARSGDAGAVVHLHSAYAAAWSCTHHHDKASAVPPVTPYFVMKVGRTPLIGYAPPGDPRQAEALHALPGAFEAALLQNHGPIVAKASLAAAVDAAIELEEVCKLLILLGPHPVRHLTDDEAAHLAEKYRVPWGSP</sequence>
<evidence type="ECO:0000256" key="2">
    <source>
        <dbReference type="ARBA" id="ARBA00023239"/>
    </source>
</evidence>
<dbReference type="GO" id="GO:0005829">
    <property type="term" value="C:cytosol"/>
    <property type="evidence" value="ECO:0007669"/>
    <property type="project" value="TreeGrafter"/>
</dbReference>
<dbReference type="GO" id="GO:0046872">
    <property type="term" value="F:metal ion binding"/>
    <property type="evidence" value="ECO:0007669"/>
    <property type="project" value="UniProtKB-KW"/>
</dbReference>
<dbReference type="PANTHER" id="PTHR22789">
    <property type="entry name" value="FUCULOSE PHOSPHATE ALDOLASE"/>
    <property type="match status" value="1"/>
</dbReference>
<organism evidence="4 5">
    <name type="scientific">Rhodococcus ruber BKS 20-38</name>
    <dbReference type="NCBI Taxonomy" id="1278076"/>
    <lineage>
        <taxon>Bacteria</taxon>
        <taxon>Bacillati</taxon>
        <taxon>Actinomycetota</taxon>
        <taxon>Actinomycetes</taxon>
        <taxon>Mycobacteriales</taxon>
        <taxon>Nocardiaceae</taxon>
        <taxon>Rhodococcus</taxon>
    </lineage>
</organism>
<dbReference type="InterPro" id="IPR050197">
    <property type="entry name" value="Aldolase_class_II_sugar_metab"/>
</dbReference>
<dbReference type="SMART" id="SM01007">
    <property type="entry name" value="Aldolase_II"/>
    <property type="match status" value="1"/>
</dbReference>
<dbReference type="AlphaFoldDB" id="M3A2L4"/>
<protein>
    <submittedName>
        <fullName evidence="4">Class II aldolase/adducin family protein</fullName>
    </submittedName>
</protein>
<evidence type="ECO:0000259" key="3">
    <source>
        <dbReference type="SMART" id="SM01007"/>
    </source>
</evidence>
<dbReference type="Gene3D" id="3.40.225.10">
    <property type="entry name" value="Class II aldolase/adducin N-terminal domain"/>
    <property type="match status" value="1"/>
</dbReference>
<dbReference type="InterPro" id="IPR036409">
    <property type="entry name" value="Aldolase_II/adducin_N_sf"/>
</dbReference>
<dbReference type="EMBL" id="AOEX01000016">
    <property type="protein sequence ID" value="EME66754.1"/>
    <property type="molecule type" value="Genomic_DNA"/>
</dbReference>
<dbReference type="Proteomes" id="UP000011731">
    <property type="component" value="Unassembled WGS sequence"/>
</dbReference>
<dbReference type="PATRIC" id="fig|1278076.4.peg.501"/>
<evidence type="ECO:0000313" key="5">
    <source>
        <dbReference type="Proteomes" id="UP000011731"/>
    </source>
</evidence>